<dbReference type="InterPro" id="IPR035899">
    <property type="entry name" value="DBL_dom_sf"/>
</dbReference>
<reference evidence="2" key="1">
    <citation type="submission" date="2022-11" db="UniProtKB">
        <authorList>
            <consortium name="WormBaseParasite"/>
        </authorList>
    </citation>
    <scope>IDENTIFICATION</scope>
</reference>
<accession>A0A915A2C1</accession>
<dbReference type="GO" id="GO:0005737">
    <property type="term" value="C:cytoplasm"/>
    <property type="evidence" value="ECO:0007669"/>
    <property type="project" value="TreeGrafter"/>
</dbReference>
<dbReference type="WBParaSite" id="PgE190_g002_t02">
    <property type="protein sequence ID" value="PgE190_g002_t02"/>
    <property type="gene ID" value="PgE190_g002"/>
</dbReference>
<protein>
    <submittedName>
        <fullName evidence="2">Uncharacterized protein</fullName>
    </submittedName>
</protein>
<dbReference type="PANTHER" id="PTHR46026">
    <property type="entry name" value="RHO-TYPE GUANINE NUCLEOTIDE EXCHANGE FACTOR, ISOFORM F"/>
    <property type="match status" value="1"/>
</dbReference>
<dbReference type="PANTHER" id="PTHR46026:SF1">
    <property type="entry name" value="RHO-TYPE GUANINE NUCLEOTIDE EXCHANGE FACTOR, ISOFORM F"/>
    <property type="match status" value="1"/>
</dbReference>
<dbReference type="AlphaFoldDB" id="A0A915A2C1"/>
<sequence>MYSTIFIAFVKHYCRCYPCRISEEDVEVLAGNLQLLVVHQREVFDKMHETVERNVNNAKIGGILLRVAPLLRQLLRFYCGYHPKVVDLILQNRNEYERIACELGWSIKNFISSLSRPFRHLDTSASTLNELQRSASRSWRYTAGSLLVSRYFGALSFLCQQWLYWRDSYV</sequence>
<dbReference type="Proteomes" id="UP000887569">
    <property type="component" value="Unplaced"/>
</dbReference>
<keyword evidence="1" id="KW-1185">Reference proteome</keyword>
<evidence type="ECO:0000313" key="2">
    <source>
        <dbReference type="WBParaSite" id="PgE190_g002_t02"/>
    </source>
</evidence>
<name>A0A915A2C1_PARUN</name>
<organism evidence="1 2">
    <name type="scientific">Parascaris univalens</name>
    <name type="common">Nematode worm</name>
    <dbReference type="NCBI Taxonomy" id="6257"/>
    <lineage>
        <taxon>Eukaryota</taxon>
        <taxon>Metazoa</taxon>
        <taxon>Ecdysozoa</taxon>
        <taxon>Nematoda</taxon>
        <taxon>Chromadorea</taxon>
        <taxon>Rhabditida</taxon>
        <taxon>Spirurina</taxon>
        <taxon>Ascaridomorpha</taxon>
        <taxon>Ascaridoidea</taxon>
        <taxon>Ascarididae</taxon>
        <taxon>Parascaris</taxon>
    </lineage>
</organism>
<evidence type="ECO:0000313" key="1">
    <source>
        <dbReference type="Proteomes" id="UP000887569"/>
    </source>
</evidence>
<dbReference type="GO" id="GO:0005085">
    <property type="term" value="F:guanyl-nucleotide exchange factor activity"/>
    <property type="evidence" value="ECO:0007669"/>
    <property type="project" value="TreeGrafter"/>
</dbReference>
<dbReference type="Gene3D" id="1.20.900.10">
    <property type="entry name" value="Dbl homology (DH) domain"/>
    <property type="match status" value="1"/>
</dbReference>
<dbReference type="SUPFAM" id="SSF48065">
    <property type="entry name" value="DBL homology domain (DH-domain)"/>
    <property type="match status" value="1"/>
</dbReference>
<proteinExistence type="predicted"/>